<feature type="non-terminal residue" evidence="1">
    <location>
        <position position="76"/>
    </location>
</feature>
<name>A0A839ZFC5_9HYPH</name>
<keyword evidence="2" id="KW-1185">Reference proteome</keyword>
<reference evidence="1 2" key="1">
    <citation type="submission" date="2020-08" db="EMBL/GenBank/DDBJ databases">
        <title>Genomic Encyclopedia of Type Strains, Phase IV (KMG-IV): sequencing the most valuable type-strain genomes for metagenomic binning, comparative biology and taxonomic classification.</title>
        <authorList>
            <person name="Goeker M."/>
        </authorList>
    </citation>
    <scope>NUCLEOTIDE SEQUENCE [LARGE SCALE GENOMIC DNA]</scope>
    <source>
        <strain evidence="1 2">DSM 5895</strain>
    </source>
</reference>
<evidence type="ECO:0000313" key="1">
    <source>
        <dbReference type="EMBL" id="MBB3773541.1"/>
    </source>
</evidence>
<dbReference type="AlphaFoldDB" id="A0A839ZFC5"/>
<sequence>MSSAYKFRIASIIYYVRLALIPLVVAFGAFAVHPASAGTVVQPAPSIVVEGNRRVDAETIRSYFQSKPGEPLTPAK</sequence>
<comment type="caution">
    <text evidence="1">The sequence shown here is derived from an EMBL/GenBank/DDBJ whole genome shotgun (WGS) entry which is preliminary data.</text>
</comment>
<accession>A0A839ZFC5</accession>
<organism evidence="1 2">
    <name type="scientific">Ancylobacter tetraedralis</name>
    <dbReference type="NCBI Taxonomy" id="217068"/>
    <lineage>
        <taxon>Bacteria</taxon>
        <taxon>Pseudomonadati</taxon>
        <taxon>Pseudomonadota</taxon>
        <taxon>Alphaproteobacteria</taxon>
        <taxon>Hyphomicrobiales</taxon>
        <taxon>Xanthobacteraceae</taxon>
        <taxon>Ancylobacter</taxon>
    </lineage>
</organism>
<dbReference type="RefSeq" id="WP_183191684.1">
    <property type="nucleotide sequence ID" value="NZ_JACICD010000012.1"/>
</dbReference>
<proteinExistence type="predicted"/>
<dbReference type="Gene3D" id="3.10.20.310">
    <property type="entry name" value="membrane protein fhac"/>
    <property type="match status" value="1"/>
</dbReference>
<dbReference type="EMBL" id="JACICD010000012">
    <property type="protein sequence ID" value="MBB3773541.1"/>
    <property type="molecule type" value="Genomic_DNA"/>
</dbReference>
<protein>
    <submittedName>
        <fullName evidence="1">Outer membrane protein assembly factor BamA</fullName>
    </submittedName>
</protein>
<dbReference type="Proteomes" id="UP000533469">
    <property type="component" value="Unassembled WGS sequence"/>
</dbReference>
<evidence type="ECO:0000313" key="2">
    <source>
        <dbReference type="Proteomes" id="UP000533469"/>
    </source>
</evidence>
<gene>
    <name evidence="1" type="ORF">FHS55_004183</name>
</gene>